<organism evidence="3 4">
    <name type="scientific">Gossypium davidsonii</name>
    <name type="common">Davidson's cotton</name>
    <name type="synonym">Gossypium klotzschianum subsp. davidsonii</name>
    <dbReference type="NCBI Taxonomy" id="34287"/>
    <lineage>
        <taxon>Eukaryota</taxon>
        <taxon>Viridiplantae</taxon>
        <taxon>Streptophyta</taxon>
        <taxon>Embryophyta</taxon>
        <taxon>Tracheophyta</taxon>
        <taxon>Spermatophyta</taxon>
        <taxon>Magnoliopsida</taxon>
        <taxon>eudicotyledons</taxon>
        <taxon>Gunneridae</taxon>
        <taxon>Pentapetalae</taxon>
        <taxon>rosids</taxon>
        <taxon>malvids</taxon>
        <taxon>Malvales</taxon>
        <taxon>Malvaceae</taxon>
        <taxon>Malvoideae</taxon>
        <taxon>Gossypium</taxon>
    </lineage>
</organism>
<proteinExistence type="predicted"/>
<dbReference type="GO" id="GO:0005680">
    <property type="term" value="C:anaphase-promoting complex"/>
    <property type="evidence" value="ECO:0007669"/>
    <property type="project" value="TreeGrafter"/>
</dbReference>
<dbReference type="InterPro" id="IPR036322">
    <property type="entry name" value="WD40_repeat_dom_sf"/>
</dbReference>
<protein>
    <submittedName>
        <fullName evidence="3">Uncharacterized protein</fullName>
    </submittedName>
</protein>
<dbReference type="EMBL" id="JABFAC010000012">
    <property type="protein sequence ID" value="MBA0630701.1"/>
    <property type="molecule type" value="Genomic_DNA"/>
</dbReference>
<dbReference type="SUPFAM" id="SSF50978">
    <property type="entry name" value="WD40 repeat-like"/>
    <property type="match status" value="1"/>
</dbReference>
<keyword evidence="1" id="KW-0853">WD repeat</keyword>
<dbReference type="Proteomes" id="UP000593561">
    <property type="component" value="Unassembled WGS sequence"/>
</dbReference>
<name>A0A7J8SX60_GOSDV</name>
<dbReference type="PANTHER" id="PTHR19918:SF56">
    <property type="entry name" value="ANAPHASE-PROMOTING COMPLEX SUBUNIT 4-LIKE WD40 DOMAIN-CONTAINING PROTEIN"/>
    <property type="match status" value="1"/>
</dbReference>
<dbReference type="GO" id="GO:0010997">
    <property type="term" value="F:anaphase-promoting complex binding"/>
    <property type="evidence" value="ECO:0007669"/>
    <property type="project" value="InterPro"/>
</dbReference>
<reference evidence="3 4" key="1">
    <citation type="journal article" date="2019" name="Genome Biol. Evol.">
        <title>Insights into the evolution of the New World diploid cottons (Gossypium, subgenus Houzingenia) based on genome sequencing.</title>
        <authorList>
            <person name="Grover C.E."/>
            <person name="Arick M.A. 2nd"/>
            <person name="Thrash A."/>
            <person name="Conover J.L."/>
            <person name="Sanders W.S."/>
            <person name="Peterson D.G."/>
            <person name="Frelichowski J.E."/>
            <person name="Scheffler J.A."/>
            <person name="Scheffler B.E."/>
            <person name="Wendel J.F."/>
        </authorList>
    </citation>
    <scope>NUCLEOTIDE SEQUENCE [LARGE SCALE GENOMIC DNA]</scope>
    <source>
        <strain evidence="3">27</strain>
        <tissue evidence="3">Leaf</tissue>
    </source>
</reference>
<dbReference type="GO" id="GO:1990757">
    <property type="term" value="F:ubiquitin ligase activator activity"/>
    <property type="evidence" value="ECO:0007669"/>
    <property type="project" value="TreeGrafter"/>
</dbReference>
<dbReference type="PANTHER" id="PTHR19918">
    <property type="entry name" value="CELL DIVISION CYCLE 20 CDC20 FIZZY -RELATED"/>
    <property type="match status" value="1"/>
</dbReference>
<dbReference type="GO" id="GO:1905786">
    <property type="term" value="P:positive regulation of anaphase-promoting complex-dependent catabolic process"/>
    <property type="evidence" value="ECO:0007669"/>
    <property type="project" value="TreeGrafter"/>
</dbReference>
<comment type="caution">
    <text evidence="3">The sequence shown here is derived from an EMBL/GenBank/DDBJ whole genome shotgun (WGS) entry which is preliminary data.</text>
</comment>
<sequence>MHARIINNNFRAQDQIVSVIRDMGWRSMASSNTTTPWLHRQEDHTAKVKALAWCLLQGSLLASSGGKSDRCVRFRNMHTGTCLKLVDTNSQVCALLLNKHKPELLSTHVDETLQLWNVLETPKLAARRESKLKLESFPNVARI</sequence>
<accession>A0A7J8SX60</accession>
<dbReference type="Gene3D" id="2.130.10.10">
    <property type="entry name" value="YVTN repeat-like/Quinoprotein amine dehydrogenase"/>
    <property type="match status" value="1"/>
</dbReference>
<keyword evidence="4" id="KW-1185">Reference proteome</keyword>
<dbReference type="InterPro" id="IPR033010">
    <property type="entry name" value="Cdc20/Fizzy"/>
</dbReference>
<keyword evidence="2" id="KW-0677">Repeat</keyword>
<evidence type="ECO:0000313" key="3">
    <source>
        <dbReference type="EMBL" id="MBA0630701.1"/>
    </source>
</evidence>
<gene>
    <name evidence="3" type="ORF">Godav_002771</name>
</gene>
<evidence type="ECO:0000256" key="2">
    <source>
        <dbReference type="ARBA" id="ARBA00022737"/>
    </source>
</evidence>
<dbReference type="AlphaFoldDB" id="A0A7J8SX60"/>
<dbReference type="GO" id="GO:0031145">
    <property type="term" value="P:anaphase-promoting complex-dependent catabolic process"/>
    <property type="evidence" value="ECO:0007669"/>
    <property type="project" value="TreeGrafter"/>
</dbReference>
<evidence type="ECO:0000256" key="1">
    <source>
        <dbReference type="ARBA" id="ARBA00022574"/>
    </source>
</evidence>
<evidence type="ECO:0000313" key="4">
    <source>
        <dbReference type="Proteomes" id="UP000593561"/>
    </source>
</evidence>
<dbReference type="InterPro" id="IPR015943">
    <property type="entry name" value="WD40/YVTN_repeat-like_dom_sf"/>
</dbReference>